<sequence length="145" mass="15279" precursor="true">MTTFSKLLFAGLFGILYTAFGLTMILSALLPGAAEITLPWMIPTDPAGGFVLCIVGTVFLFAWQKLAAASGDGYAFLCMGMALAALFGIVALVAGLARGIEMLVFGDGEPWSPAGLLVPMFWLALVPSLALFTWGRVFMHDLVGA</sequence>
<dbReference type="AlphaFoldDB" id="L0HL21"/>
<name>L0HL21_METFS</name>
<keyword evidence="3" id="KW-1185">Reference proteome</keyword>
<dbReference type="eggNOG" id="arCOG04938">
    <property type="taxonomic scope" value="Archaea"/>
</dbReference>
<evidence type="ECO:0000313" key="3">
    <source>
        <dbReference type="Proteomes" id="UP000010824"/>
    </source>
</evidence>
<evidence type="ECO:0000313" key="2">
    <source>
        <dbReference type="EMBL" id="AGB03754.1"/>
    </source>
</evidence>
<dbReference type="RefSeq" id="WP_015286716.1">
    <property type="nucleotide sequence ID" value="NC_019943.1"/>
</dbReference>
<dbReference type="STRING" id="593750.Metfor_2771"/>
<organism evidence="2 3">
    <name type="scientific">Methanoregula formicica (strain DSM 22288 / NBRC 105244 / SMSP)</name>
    <dbReference type="NCBI Taxonomy" id="593750"/>
    <lineage>
        <taxon>Archaea</taxon>
        <taxon>Methanobacteriati</taxon>
        <taxon>Methanobacteriota</taxon>
        <taxon>Stenosarchaea group</taxon>
        <taxon>Methanomicrobia</taxon>
        <taxon>Methanomicrobiales</taxon>
        <taxon>Methanoregulaceae</taxon>
        <taxon>Methanoregula</taxon>
    </lineage>
</organism>
<dbReference type="KEGG" id="mfo:Metfor_2771"/>
<keyword evidence="1" id="KW-0472">Membrane</keyword>
<reference evidence="3" key="1">
    <citation type="submission" date="2011-12" db="EMBL/GenBank/DDBJ databases">
        <title>Complete sequence of Methanoregula formicicum SMSP.</title>
        <authorList>
            <person name="Lucas S."/>
            <person name="Han J."/>
            <person name="Lapidus A."/>
            <person name="Cheng J.-F."/>
            <person name="Goodwin L."/>
            <person name="Pitluck S."/>
            <person name="Peters L."/>
            <person name="Ovchinnikova G."/>
            <person name="Teshima H."/>
            <person name="Detter J.C."/>
            <person name="Han C."/>
            <person name="Tapia R."/>
            <person name="Land M."/>
            <person name="Hauser L."/>
            <person name="Kyrpides N."/>
            <person name="Ivanova N."/>
            <person name="Pagani I."/>
            <person name="Imachi H."/>
            <person name="Tamaki H."/>
            <person name="Sekiguchi Y."/>
            <person name="Kamagata Y."/>
            <person name="Cadillo-Quiroz H."/>
            <person name="Zinder S."/>
            <person name="Liu W.-T."/>
            <person name="Woyke T."/>
        </authorList>
    </citation>
    <scope>NUCLEOTIDE SEQUENCE [LARGE SCALE GENOMIC DNA]</scope>
    <source>
        <strain evidence="3">DSM 22288 / NBRC 105244 / SMSP</strain>
    </source>
</reference>
<dbReference type="GeneID" id="14308554"/>
<dbReference type="EMBL" id="CP003167">
    <property type="protein sequence ID" value="AGB03754.1"/>
    <property type="molecule type" value="Genomic_DNA"/>
</dbReference>
<gene>
    <name evidence="2" type="ordered locus">Metfor_2771</name>
</gene>
<dbReference type="InParanoid" id="L0HL21"/>
<dbReference type="HOGENOM" id="CLU_143944_0_0_2"/>
<feature type="transmembrane region" description="Helical" evidence="1">
    <location>
        <begin position="75"/>
        <end position="97"/>
    </location>
</feature>
<evidence type="ECO:0000256" key="1">
    <source>
        <dbReference type="SAM" id="Phobius"/>
    </source>
</evidence>
<protein>
    <submittedName>
        <fullName evidence="2">Uncharacterized protein</fullName>
    </submittedName>
</protein>
<feature type="transmembrane region" description="Helical" evidence="1">
    <location>
        <begin position="7"/>
        <end position="34"/>
    </location>
</feature>
<accession>L0HL21</accession>
<dbReference type="OrthoDB" id="99316at2157"/>
<keyword evidence="1" id="KW-0812">Transmembrane</keyword>
<proteinExistence type="predicted"/>
<keyword evidence="1" id="KW-1133">Transmembrane helix</keyword>
<dbReference type="Proteomes" id="UP000010824">
    <property type="component" value="Chromosome"/>
</dbReference>
<reference evidence="2 3" key="2">
    <citation type="journal article" date="2014" name="Genome Announc.">
        <title>Complete Genome Sequence of Methanoregula formicica SMSPT, a Mesophilic Hydrogenotrophic Methanogen Isolated from a Methanogenic Upflow Anaerobic Sludge Blanket Reactor.</title>
        <authorList>
            <person name="Yamamoto K."/>
            <person name="Tamaki H."/>
            <person name="Cadillo-Quiroz H."/>
            <person name="Imachi H."/>
            <person name="Kyrpides N."/>
            <person name="Woyke T."/>
            <person name="Goodwin L."/>
            <person name="Zinder S.H."/>
            <person name="Kamagata Y."/>
            <person name="Liu W.T."/>
        </authorList>
    </citation>
    <scope>NUCLEOTIDE SEQUENCE [LARGE SCALE GENOMIC DNA]</scope>
    <source>
        <strain evidence="3">DSM 22288 / NBRC 105244 / SMSP</strain>
    </source>
</reference>
<feature type="transmembrane region" description="Helical" evidence="1">
    <location>
        <begin position="46"/>
        <end position="63"/>
    </location>
</feature>
<feature type="transmembrane region" description="Helical" evidence="1">
    <location>
        <begin position="117"/>
        <end position="139"/>
    </location>
</feature>